<feature type="binding site" evidence="11">
    <location>
        <position position="159"/>
    </location>
    <ligand>
        <name>ATP</name>
        <dbReference type="ChEBI" id="CHEBI:30616"/>
    </ligand>
</feature>
<comment type="function">
    <text evidence="11">Catalyzes the addition and repair of the essential 3'-terminal CCA sequence in tRNAs without using a nucleic acid template. Adds these three nucleotides in the order of C, C, and A to the tRNA nucleotide-73, using CTP and ATP as substrates and producing inorganic pyrophosphate. tRNA 3'-terminal CCA addition is required both for tRNA processing and repair. Also involved in tRNA surveillance by mediating tandem CCA addition to generate a CCACCA at the 3' terminus of unstable tRNAs. While stable tRNAs receive only 3'-terminal CCA, unstable tRNAs are marked with CCACCA and rapidly degraded.</text>
</comment>
<dbReference type="EMBL" id="JBHTOP010000013">
    <property type="protein sequence ID" value="MFD1671604.1"/>
    <property type="molecule type" value="Genomic_DNA"/>
</dbReference>
<evidence type="ECO:0000313" key="15">
    <source>
        <dbReference type="EMBL" id="MFD1671604.1"/>
    </source>
</evidence>
<dbReference type="Proteomes" id="UP001597267">
    <property type="component" value="Unassembled WGS sequence"/>
</dbReference>
<dbReference type="Gene3D" id="1.10.246.80">
    <property type="match status" value="1"/>
</dbReference>
<keyword evidence="3 11" id="KW-0819">tRNA processing</keyword>
<feature type="binding site" evidence="11">
    <location>
        <position position="168"/>
    </location>
    <ligand>
        <name>ATP</name>
        <dbReference type="ChEBI" id="CHEBI:30616"/>
    </ligand>
</feature>
<comment type="cofactor">
    <cofactor evidence="1 11">
        <name>Mg(2+)</name>
        <dbReference type="ChEBI" id="CHEBI:18420"/>
    </cofactor>
</comment>
<dbReference type="InterPro" id="IPR023068">
    <property type="entry name" value="CCA-adding_enz_firmicutes"/>
</dbReference>
<feature type="binding site" evidence="11">
    <location>
        <position position="45"/>
    </location>
    <ligand>
        <name>Mg(2+)</name>
        <dbReference type="ChEBI" id="CHEBI:18420"/>
    </ligand>
</feature>
<gene>
    <name evidence="11" type="primary">cca</name>
    <name evidence="15" type="ORF">ACFQ5M_05815</name>
</gene>
<feature type="domain" description="tRNA nucleotidyltransferase/poly(A) polymerase RNA and SrmB- binding" evidence="13">
    <location>
        <begin position="174"/>
        <end position="229"/>
    </location>
</feature>
<dbReference type="PANTHER" id="PTHR46173:SF1">
    <property type="entry name" value="CCA TRNA NUCLEOTIDYLTRANSFERASE 1, MITOCHONDRIAL"/>
    <property type="match status" value="1"/>
</dbReference>
<evidence type="ECO:0000256" key="7">
    <source>
        <dbReference type="ARBA" id="ARBA00022800"/>
    </source>
</evidence>
<comment type="similarity">
    <text evidence="11">Belongs to the tRNA nucleotidyltransferase/poly(A) polymerase family. Bacterial CCA-adding enzyme type 3 subfamily.</text>
</comment>
<dbReference type="NCBIfam" id="NF009814">
    <property type="entry name" value="PRK13299.1"/>
    <property type="match status" value="1"/>
</dbReference>
<protein>
    <recommendedName>
        <fullName evidence="11">CCA-adding enzyme</fullName>
        <ecNumber evidence="11">2.7.7.72</ecNumber>
    </recommendedName>
    <alternativeName>
        <fullName evidence="11">CCA tRNA nucleotidyltransferase</fullName>
    </alternativeName>
    <alternativeName>
        <fullName evidence="11">tRNA CCA-pyrophosphorylase</fullName>
    </alternativeName>
    <alternativeName>
        <fullName evidence="11">tRNA adenylyl-/cytidylyl- transferase</fullName>
    </alternativeName>
    <alternativeName>
        <fullName evidence="11">tRNA nucleotidyltransferase</fullName>
    </alternativeName>
    <alternativeName>
        <fullName evidence="11">tRNA-NT</fullName>
    </alternativeName>
</protein>
<feature type="binding site" evidence="11">
    <location>
        <position position="35"/>
    </location>
    <ligand>
        <name>CTP</name>
        <dbReference type="ChEBI" id="CHEBI:37563"/>
    </ligand>
</feature>
<comment type="miscellaneous">
    <text evidence="11">A single active site specifically recognizes both ATP and CTP and is responsible for their addition.</text>
</comment>
<dbReference type="SUPFAM" id="SSF81891">
    <property type="entry name" value="Poly A polymerase C-terminal region-like"/>
    <property type="match status" value="1"/>
</dbReference>
<keyword evidence="4 11" id="KW-0548">Nucleotidyltransferase</keyword>
<dbReference type="CDD" id="cd05398">
    <property type="entry name" value="NT_ClassII-CCAase"/>
    <property type="match status" value="1"/>
</dbReference>
<evidence type="ECO:0000256" key="5">
    <source>
        <dbReference type="ARBA" id="ARBA00022723"/>
    </source>
</evidence>
<feature type="domain" description="CCA-adding enzyme C-terminal" evidence="14">
    <location>
        <begin position="249"/>
        <end position="396"/>
    </location>
</feature>
<evidence type="ECO:0000256" key="2">
    <source>
        <dbReference type="ARBA" id="ARBA00022679"/>
    </source>
</evidence>
<evidence type="ECO:0000256" key="11">
    <source>
        <dbReference type="HAMAP-Rule" id="MF_01263"/>
    </source>
</evidence>
<feature type="binding site" evidence="11">
    <location>
        <position position="116"/>
    </location>
    <ligand>
        <name>CTP</name>
        <dbReference type="ChEBI" id="CHEBI:37563"/>
    </ligand>
</feature>
<evidence type="ECO:0000259" key="14">
    <source>
        <dbReference type="Pfam" id="PF13735"/>
    </source>
</evidence>
<name>A0ABW4J7F9_9LACO</name>
<dbReference type="Gene3D" id="3.30.460.10">
    <property type="entry name" value="Beta Polymerase, domain 2"/>
    <property type="match status" value="1"/>
</dbReference>
<evidence type="ECO:0000256" key="8">
    <source>
        <dbReference type="ARBA" id="ARBA00022840"/>
    </source>
</evidence>
<dbReference type="InterPro" id="IPR032828">
    <property type="entry name" value="PolyA_RNA-bd"/>
</dbReference>
<feature type="binding site" evidence="11">
    <location>
        <position position="32"/>
    </location>
    <ligand>
        <name>CTP</name>
        <dbReference type="ChEBI" id="CHEBI:37563"/>
    </ligand>
</feature>
<feature type="binding site" evidence="11">
    <location>
        <position position="159"/>
    </location>
    <ligand>
        <name>CTP</name>
        <dbReference type="ChEBI" id="CHEBI:37563"/>
    </ligand>
</feature>
<feature type="binding site" evidence="11">
    <location>
        <position position="116"/>
    </location>
    <ligand>
        <name>ATP</name>
        <dbReference type="ChEBI" id="CHEBI:30616"/>
    </ligand>
</feature>
<reference evidence="16" key="1">
    <citation type="journal article" date="2019" name="Int. J. Syst. Evol. Microbiol.">
        <title>The Global Catalogue of Microorganisms (GCM) 10K type strain sequencing project: providing services to taxonomists for standard genome sequencing and annotation.</title>
        <authorList>
            <consortium name="The Broad Institute Genomics Platform"/>
            <consortium name="The Broad Institute Genome Sequencing Center for Infectious Disease"/>
            <person name="Wu L."/>
            <person name="Ma J."/>
        </authorList>
    </citation>
    <scope>NUCLEOTIDE SEQUENCE [LARGE SCALE GENOMIC DNA]</scope>
    <source>
        <strain evidence="16">CCM 8896</strain>
    </source>
</reference>
<dbReference type="HAMAP" id="MF_01263">
    <property type="entry name" value="CCA_bact_type3"/>
    <property type="match status" value="1"/>
</dbReference>
<evidence type="ECO:0000256" key="6">
    <source>
        <dbReference type="ARBA" id="ARBA00022741"/>
    </source>
</evidence>
<evidence type="ECO:0000256" key="3">
    <source>
        <dbReference type="ARBA" id="ARBA00022694"/>
    </source>
</evidence>
<dbReference type="InterPro" id="IPR032810">
    <property type="entry name" value="CCA-adding_enz_C"/>
</dbReference>
<accession>A0ABW4J7F9</accession>
<feature type="binding site" evidence="11">
    <location>
        <position position="165"/>
    </location>
    <ligand>
        <name>ATP</name>
        <dbReference type="ChEBI" id="CHEBI:30616"/>
    </ligand>
</feature>
<dbReference type="GO" id="GO:0004810">
    <property type="term" value="F:CCA tRNA nucleotidyltransferase activity"/>
    <property type="evidence" value="ECO:0007669"/>
    <property type="project" value="UniProtKB-EC"/>
</dbReference>
<comment type="caution">
    <text evidence="15">The sequence shown here is derived from an EMBL/GenBank/DDBJ whole genome shotgun (WGS) entry which is preliminary data.</text>
</comment>
<dbReference type="Pfam" id="PF12627">
    <property type="entry name" value="PolyA_pol_RNAbd"/>
    <property type="match status" value="1"/>
</dbReference>
<evidence type="ECO:0000256" key="4">
    <source>
        <dbReference type="ARBA" id="ARBA00022695"/>
    </source>
</evidence>
<comment type="catalytic activity">
    <reaction evidence="11">
        <text>a tRNA precursor + 2 CTP + ATP = a tRNA with a 3' CCA end + 3 diphosphate</text>
        <dbReference type="Rhea" id="RHEA:14433"/>
        <dbReference type="Rhea" id="RHEA-COMP:10465"/>
        <dbReference type="Rhea" id="RHEA-COMP:10468"/>
        <dbReference type="ChEBI" id="CHEBI:30616"/>
        <dbReference type="ChEBI" id="CHEBI:33019"/>
        <dbReference type="ChEBI" id="CHEBI:37563"/>
        <dbReference type="ChEBI" id="CHEBI:74896"/>
        <dbReference type="ChEBI" id="CHEBI:83071"/>
        <dbReference type="EC" id="2.7.7.72"/>
    </reaction>
</comment>
<organism evidence="15 16">
    <name type="scientific">Agrilactobacillus yilanensis</name>
    <dbReference type="NCBI Taxonomy" id="2485997"/>
    <lineage>
        <taxon>Bacteria</taxon>
        <taxon>Bacillati</taxon>
        <taxon>Bacillota</taxon>
        <taxon>Bacilli</taxon>
        <taxon>Lactobacillales</taxon>
        <taxon>Lactobacillaceae</taxon>
        <taxon>Agrilactobacillus</taxon>
    </lineage>
</organism>
<proteinExistence type="inferred from homology"/>
<evidence type="ECO:0000259" key="13">
    <source>
        <dbReference type="Pfam" id="PF12627"/>
    </source>
</evidence>
<feature type="binding site" evidence="11">
    <location>
        <position position="168"/>
    </location>
    <ligand>
        <name>CTP</name>
        <dbReference type="ChEBI" id="CHEBI:37563"/>
    </ligand>
</feature>
<evidence type="ECO:0000259" key="12">
    <source>
        <dbReference type="Pfam" id="PF01743"/>
    </source>
</evidence>
<feature type="binding site" evidence="11">
    <location>
        <position position="32"/>
    </location>
    <ligand>
        <name>ATP</name>
        <dbReference type="ChEBI" id="CHEBI:30616"/>
    </ligand>
</feature>
<dbReference type="Gene3D" id="1.10.3090.10">
    <property type="entry name" value="cca-adding enzyme, domain 2"/>
    <property type="match status" value="1"/>
</dbReference>
<evidence type="ECO:0000256" key="10">
    <source>
        <dbReference type="ARBA" id="ARBA00022884"/>
    </source>
</evidence>
<evidence type="ECO:0000256" key="1">
    <source>
        <dbReference type="ARBA" id="ARBA00001946"/>
    </source>
</evidence>
<evidence type="ECO:0000256" key="9">
    <source>
        <dbReference type="ARBA" id="ARBA00022842"/>
    </source>
</evidence>
<dbReference type="Pfam" id="PF13735">
    <property type="entry name" value="tRNA_NucTran2_2"/>
    <property type="match status" value="1"/>
</dbReference>
<feature type="binding site" evidence="11">
    <location>
        <position position="162"/>
    </location>
    <ligand>
        <name>CTP</name>
        <dbReference type="ChEBI" id="CHEBI:37563"/>
    </ligand>
</feature>
<dbReference type="RefSeq" id="WP_125715660.1">
    <property type="nucleotide sequence ID" value="NZ_JBHTOP010000013.1"/>
</dbReference>
<sequence>MKLTQLPQDFQVAQPILETIEAAGFEAYFVGGAVRDALLKRPIHDVDIATSAYPAEVKALFKRTVDTGIKHGTVTILDHGAGYEVTTFRTESTYQDYRRPDKVTFVRSLDEDLKRRDFTINALAMKADGTIIDLFDGLADMQQQRLRAVGKPFERFHEDALRMMRAVRFEAQLDFSLEANTKAAITSNHQLLTKIAIERIHSEFLKMMLSPHWATGLQTFIETKLATAVPLFLPYQAQLKQALAYDGVFANETQVWVFLAWNLGLTPDKLKKGLKTWKTANQVINQSELTLQLCLTLQKQPADIDWVLYQSGAQAVRDGLAVLRQVNRIDSAQQQHLQQIYDTLPIHCAQDLAVNGRDLMAAGLTPGPKIGQSLQQLQRQVVAGKVANQPKALLAILQN</sequence>
<keyword evidence="8 11" id="KW-0067">ATP-binding</keyword>
<feature type="binding site" evidence="11">
    <location>
        <position position="162"/>
    </location>
    <ligand>
        <name>ATP</name>
        <dbReference type="ChEBI" id="CHEBI:30616"/>
    </ligand>
</feature>
<comment type="catalytic activity">
    <reaction evidence="11">
        <text>a tRNA with a 3' CCA end + 2 CTP + ATP = a tRNA with a 3' CCACCA end + 3 diphosphate</text>
        <dbReference type="Rhea" id="RHEA:76235"/>
        <dbReference type="Rhea" id="RHEA-COMP:10468"/>
        <dbReference type="Rhea" id="RHEA-COMP:18655"/>
        <dbReference type="ChEBI" id="CHEBI:30616"/>
        <dbReference type="ChEBI" id="CHEBI:33019"/>
        <dbReference type="ChEBI" id="CHEBI:37563"/>
        <dbReference type="ChEBI" id="CHEBI:83071"/>
        <dbReference type="ChEBI" id="CHEBI:195187"/>
    </reaction>
</comment>
<keyword evidence="16" id="KW-1185">Reference proteome</keyword>
<keyword evidence="5 11" id="KW-0479">Metal-binding</keyword>
<keyword evidence="6 11" id="KW-0547">Nucleotide-binding</keyword>
<dbReference type="InterPro" id="IPR002646">
    <property type="entry name" value="PolA_pol_head_dom"/>
</dbReference>
<keyword evidence="9 11" id="KW-0460">Magnesium</keyword>
<feature type="binding site" evidence="11">
    <location>
        <position position="165"/>
    </location>
    <ligand>
        <name>CTP</name>
        <dbReference type="ChEBI" id="CHEBI:37563"/>
    </ligand>
</feature>
<feature type="binding site" evidence="11">
    <location>
        <position position="35"/>
    </location>
    <ligand>
        <name>ATP</name>
        <dbReference type="ChEBI" id="CHEBI:30616"/>
    </ligand>
</feature>
<feature type="binding site" evidence="11">
    <location>
        <position position="47"/>
    </location>
    <ligand>
        <name>Mg(2+)</name>
        <dbReference type="ChEBI" id="CHEBI:18420"/>
    </ligand>
</feature>
<comment type="subunit">
    <text evidence="11">Homodimer.</text>
</comment>
<evidence type="ECO:0000313" key="16">
    <source>
        <dbReference type="Proteomes" id="UP001597267"/>
    </source>
</evidence>
<dbReference type="Pfam" id="PF01743">
    <property type="entry name" value="PolyA_pol"/>
    <property type="match status" value="1"/>
</dbReference>
<keyword evidence="10 11" id="KW-0694">RNA-binding</keyword>
<dbReference type="PANTHER" id="PTHR46173">
    <property type="entry name" value="CCA TRNA NUCLEOTIDYLTRANSFERASE 1, MITOCHONDRIAL"/>
    <property type="match status" value="1"/>
</dbReference>
<keyword evidence="7 11" id="KW-0692">RNA repair</keyword>
<dbReference type="InterPro" id="IPR043519">
    <property type="entry name" value="NT_sf"/>
</dbReference>
<feature type="domain" description="Poly A polymerase head" evidence="12">
    <location>
        <begin position="27"/>
        <end position="147"/>
    </location>
</feature>
<keyword evidence="2 11" id="KW-0808">Transferase</keyword>
<dbReference type="EC" id="2.7.7.72" evidence="11"/>
<dbReference type="InterPro" id="IPR050264">
    <property type="entry name" value="Bact_CCA-adding_enz_type3_sf"/>
</dbReference>
<dbReference type="SUPFAM" id="SSF81301">
    <property type="entry name" value="Nucleotidyltransferase"/>
    <property type="match status" value="1"/>
</dbReference>
<dbReference type="Gene3D" id="1.20.58.560">
    <property type="match status" value="1"/>
</dbReference>